<dbReference type="PROSITE" id="PS50110">
    <property type="entry name" value="RESPONSE_REGULATORY"/>
    <property type="match status" value="1"/>
</dbReference>
<dbReference type="Gene3D" id="3.40.50.2300">
    <property type="match status" value="1"/>
</dbReference>
<proteinExistence type="predicted"/>
<organism evidence="22 23">
    <name type="scientific">Enterobacter hormaechei</name>
    <dbReference type="NCBI Taxonomy" id="158836"/>
    <lineage>
        <taxon>Bacteria</taxon>
        <taxon>Pseudomonadati</taxon>
        <taxon>Pseudomonadota</taxon>
        <taxon>Gammaproteobacteria</taxon>
        <taxon>Enterobacterales</taxon>
        <taxon>Enterobacteriaceae</taxon>
        <taxon>Enterobacter</taxon>
        <taxon>Enterobacter cloacae complex</taxon>
    </lineage>
</organism>
<feature type="modified residue" description="4-aspartylphosphate" evidence="15">
    <location>
        <position position="998"/>
    </location>
</feature>
<feature type="domain" description="PAC" evidence="20">
    <location>
        <begin position="631"/>
        <end position="684"/>
    </location>
</feature>
<comment type="caution">
    <text evidence="22">The sequence shown here is derived from an EMBL/GenBank/DDBJ whole genome shotgun (WGS) entry which is preliminary data.</text>
</comment>
<dbReference type="PRINTS" id="PR00344">
    <property type="entry name" value="BCTRLSENSOR"/>
</dbReference>
<evidence type="ECO:0000259" key="18">
    <source>
        <dbReference type="PROSITE" id="PS50109"/>
    </source>
</evidence>
<evidence type="ECO:0000259" key="20">
    <source>
        <dbReference type="PROSITE" id="PS50113"/>
    </source>
</evidence>
<dbReference type="InterPro" id="IPR036641">
    <property type="entry name" value="HPT_dom_sf"/>
</dbReference>
<dbReference type="SUPFAM" id="SSF47384">
    <property type="entry name" value="Homodimeric domain of signal transducing histidine kinase"/>
    <property type="match status" value="1"/>
</dbReference>
<evidence type="ECO:0000256" key="9">
    <source>
        <dbReference type="ARBA" id="ARBA00022777"/>
    </source>
</evidence>
<dbReference type="SUPFAM" id="SSF47226">
    <property type="entry name" value="Histidine-containing phosphotransfer domain, HPT domain"/>
    <property type="match status" value="1"/>
</dbReference>
<dbReference type="SMART" id="SM00062">
    <property type="entry name" value="PBPb"/>
    <property type="match status" value="2"/>
</dbReference>
<dbReference type="InterPro" id="IPR004358">
    <property type="entry name" value="Sig_transdc_His_kin-like_C"/>
</dbReference>
<dbReference type="SUPFAM" id="SSF55874">
    <property type="entry name" value="ATPase domain of HSP90 chaperone/DNA topoisomerase II/histidine kinase"/>
    <property type="match status" value="1"/>
</dbReference>
<sequence>MKRWVHFKLLLILMPLYACAEPLSDKSLFLELYPDTTIQRFYKQSLKVGVFRPDYPPFDIVINSEYLDGINADILRTIRNNSDIHFSVTLFDNAVAAFDALAEGSIDAITTTGPVTETKKSRYSYLPVISTNKIVEIAPAENKPDTKDYETIAIVDRFISDEFIKERYPEAKINRYDSVLNALASVALHKNDIYVGDAISAGYFYNNSVFNTLHVSRQLNTINQAEGKVYFAIRNSDIKTRQIIESGLQKISQSDLSEFIRGWDKSSDFITPGSPQYLTEKEARWLQGKKQFYVQLPTTAPPFSEYANGTFTGIIPDVFSLIGKMLNVTFAFLPENPSSKNINPDQIVGFASSVYNTDTRYRFTRSFIQFPLVFVTRHGESLKKLPTHARRIATFMDVNHLEGYDLTSYTVVPVSSTAAAYNLLSSNKVDAVLDNFVSANYYTHTHQYSLAIDDIVDGNFAKLSLGISAHNEILYEIINKSLKNLAGSELDDITTKWTAAPSKTSFIEANKTAILYTVIVLLLLGMISTGWALVLRKHVRHAQRTQRKLDDQLALTNALINGTPNPLYVRNKDAELISFNEAYTEALKDFHIEQEYAFSQAEFENTTASHPSSLETYRQDFFSVLRDKVSISKDRAITFSDGRPDAVIYHWMVPFLDAEGRVNGVIGGWIDITSRIEMEESLRAARKESERANVAKSTFLATMSHEIRTPLNAIIGMLELGTKKLHDGIIDSTAFDVAYSSSNVLQELIGNILDISMIESEKLVIHYTEMELRKTIEQIISLFRPGAFNNGIELVLLYPAKLDDIIVTTDELRFRQVVSNIISNAIKFTNEGEVRVAVECVNSQVTDVALLQIAITDTGCGISPEGQQTLFRPFSQADINGYSHQSGSGLGLLISRRLCEALGGGIQLHSQPGVGTRVDITLKVGVSQQKSKRAAAEVIDIQRQNSSATVLVVDDFYPNLMLLNKQLSYLGYVVIECSDPRDAYAQWRSTGAEIIITDCNMPYISGIELTKLIRKENSDTVIIGLTADARDEQRGACLQAGMTECLFKPVSLKTLSLALSKFASAIQPATNACAKAEDRVDQHVFNSCLAHLDVTISDLHDAISAEDFLQIAELAHLMKGGFYLLKNDSLADLCTELEEAADRKTISLCLQLALRLEDAVSDLSS</sequence>
<keyword evidence="17" id="KW-0732">Signal</keyword>
<evidence type="ECO:0000256" key="1">
    <source>
        <dbReference type="ARBA" id="ARBA00000085"/>
    </source>
</evidence>
<dbReference type="SMART" id="SM00387">
    <property type="entry name" value="HATPase_c"/>
    <property type="match status" value="1"/>
</dbReference>
<dbReference type="EMBL" id="QHMI01000009">
    <property type="protein sequence ID" value="PXB40243.1"/>
    <property type="molecule type" value="Genomic_DNA"/>
</dbReference>
<evidence type="ECO:0000256" key="5">
    <source>
        <dbReference type="ARBA" id="ARBA00022519"/>
    </source>
</evidence>
<feature type="modified residue" description="Phosphohistidine" evidence="14">
    <location>
        <position position="1116"/>
    </location>
</feature>
<evidence type="ECO:0000256" key="4">
    <source>
        <dbReference type="ARBA" id="ARBA00022475"/>
    </source>
</evidence>
<dbReference type="GO" id="GO:0009927">
    <property type="term" value="F:histidine phosphotransfer kinase activity"/>
    <property type="evidence" value="ECO:0007669"/>
    <property type="project" value="TreeGrafter"/>
</dbReference>
<accession>A0A9X7L1Q1</accession>
<evidence type="ECO:0000256" key="2">
    <source>
        <dbReference type="ARBA" id="ARBA00004429"/>
    </source>
</evidence>
<dbReference type="InterPro" id="IPR011006">
    <property type="entry name" value="CheY-like_superfamily"/>
</dbReference>
<keyword evidence="12" id="KW-0902">Two-component regulatory system</keyword>
<evidence type="ECO:0000259" key="19">
    <source>
        <dbReference type="PROSITE" id="PS50110"/>
    </source>
</evidence>
<comment type="subcellular location">
    <subcellularLocation>
        <location evidence="2">Cell inner membrane</location>
        <topology evidence="2">Multi-pass membrane protein</topology>
    </subcellularLocation>
</comment>
<keyword evidence="10" id="KW-0067">ATP-binding</keyword>
<evidence type="ECO:0000256" key="11">
    <source>
        <dbReference type="ARBA" id="ARBA00022989"/>
    </source>
</evidence>
<comment type="catalytic activity">
    <reaction evidence="1">
        <text>ATP + protein L-histidine = ADP + protein N-phospho-L-histidine.</text>
        <dbReference type="EC" id="2.7.13.3"/>
    </reaction>
</comment>
<dbReference type="RefSeq" id="WP_058677072.1">
    <property type="nucleotide sequence ID" value="NZ_QHMI01000009.1"/>
</dbReference>
<dbReference type="PROSITE" id="PS50113">
    <property type="entry name" value="PAC"/>
    <property type="match status" value="1"/>
</dbReference>
<keyword evidence="10" id="KW-0547">Nucleotide-binding</keyword>
<dbReference type="CDD" id="cd16922">
    <property type="entry name" value="HATPase_EvgS-ArcB-TorS-like"/>
    <property type="match status" value="1"/>
</dbReference>
<dbReference type="SMART" id="SM00448">
    <property type="entry name" value="REC"/>
    <property type="match status" value="1"/>
</dbReference>
<evidence type="ECO:0000256" key="6">
    <source>
        <dbReference type="ARBA" id="ARBA00022553"/>
    </source>
</evidence>
<dbReference type="PROSITE" id="PS50109">
    <property type="entry name" value="HIS_KIN"/>
    <property type="match status" value="1"/>
</dbReference>
<dbReference type="SMART" id="SM00388">
    <property type="entry name" value="HisKA"/>
    <property type="match status" value="1"/>
</dbReference>
<feature type="domain" description="HPt" evidence="21">
    <location>
        <begin position="1077"/>
        <end position="1165"/>
    </location>
</feature>
<keyword evidence="8 16" id="KW-0812">Transmembrane</keyword>
<keyword evidence="5" id="KW-0997">Cell inner membrane</keyword>
<evidence type="ECO:0000256" key="15">
    <source>
        <dbReference type="PROSITE-ProRule" id="PRU00169"/>
    </source>
</evidence>
<dbReference type="Pfam" id="PF01627">
    <property type="entry name" value="Hpt"/>
    <property type="match status" value="1"/>
</dbReference>
<dbReference type="EC" id="2.7.13.3" evidence="3"/>
<dbReference type="SUPFAM" id="SSF53850">
    <property type="entry name" value="Periplasmic binding protein-like II"/>
    <property type="match status" value="2"/>
</dbReference>
<dbReference type="GO" id="GO:0000155">
    <property type="term" value="F:phosphorelay sensor kinase activity"/>
    <property type="evidence" value="ECO:0007669"/>
    <property type="project" value="InterPro"/>
</dbReference>
<evidence type="ECO:0000256" key="10">
    <source>
        <dbReference type="ARBA" id="ARBA00022840"/>
    </source>
</evidence>
<gene>
    <name evidence="22" type="ORF">DL189_13230</name>
</gene>
<name>A0A9X7L1Q1_9ENTR</name>
<keyword evidence="4" id="KW-1003">Cell membrane</keyword>
<dbReference type="FunFam" id="3.30.565.10:FF:000010">
    <property type="entry name" value="Sensor histidine kinase RcsC"/>
    <property type="match status" value="1"/>
</dbReference>
<dbReference type="PANTHER" id="PTHR43047:SF72">
    <property type="entry name" value="OSMOSENSING HISTIDINE PROTEIN KINASE SLN1"/>
    <property type="match status" value="1"/>
</dbReference>
<dbReference type="InterPro" id="IPR001789">
    <property type="entry name" value="Sig_transdc_resp-reg_receiver"/>
</dbReference>
<dbReference type="InterPro" id="IPR035965">
    <property type="entry name" value="PAS-like_dom_sf"/>
</dbReference>
<dbReference type="Gene3D" id="3.30.450.20">
    <property type="entry name" value="PAS domain"/>
    <property type="match status" value="1"/>
</dbReference>
<evidence type="ECO:0000259" key="21">
    <source>
        <dbReference type="PROSITE" id="PS50894"/>
    </source>
</evidence>
<keyword evidence="6 15" id="KW-0597">Phosphoprotein</keyword>
<dbReference type="InterPro" id="IPR001638">
    <property type="entry name" value="Solute-binding_3/MltF_N"/>
</dbReference>
<dbReference type="InterPro" id="IPR036097">
    <property type="entry name" value="HisK_dim/P_sf"/>
</dbReference>
<evidence type="ECO:0000256" key="14">
    <source>
        <dbReference type="PROSITE-ProRule" id="PRU00110"/>
    </source>
</evidence>
<evidence type="ECO:0000256" key="13">
    <source>
        <dbReference type="ARBA" id="ARBA00023136"/>
    </source>
</evidence>
<reference evidence="22 23" key="1">
    <citation type="submission" date="2018-05" db="EMBL/GenBank/DDBJ databases">
        <title>Evaluation of testing and processing parameters for the GenePOC Carba assay.</title>
        <authorList>
            <person name="Walsh T.R."/>
        </authorList>
    </citation>
    <scope>NUCLEOTIDE SEQUENCE [LARGE SCALE GENOMIC DNA]</scope>
    <source>
        <strain evidence="22 23">PECIMP</strain>
    </source>
</reference>
<evidence type="ECO:0000313" key="23">
    <source>
        <dbReference type="Proteomes" id="UP000246375"/>
    </source>
</evidence>
<evidence type="ECO:0000256" key="7">
    <source>
        <dbReference type="ARBA" id="ARBA00022679"/>
    </source>
</evidence>
<feature type="domain" description="Response regulatory" evidence="19">
    <location>
        <begin position="949"/>
        <end position="1063"/>
    </location>
</feature>
<dbReference type="InterPro" id="IPR036890">
    <property type="entry name" value="HATPase_C_sf"/>
</dbReference>
<keyword evidence="11 16" id="KW-1133">Transmembrane helix</keyword>
<dbReference type="CDD" id="cd00082">
    <property type="entry name" value="HisKA"/>
    <property type="match status" value="1"/>
</dbReference>
<dbReference type="Gene3D" id="3.30.565.10">
    <property type="entry name" value="Histidine kinase-like ATPase, C-terminal domain"/>
    <property type="match status" value="1"/>
</dbReference>
<dbReference type="GO" id="GO:0005886">
    <property type="term" value="C:plasma membrane"/>
    <property type="evidence" value="ECO:0007669"/>
    <property type="project" value="UniProtKB-SubCell"/>
</dbReference>
<dbReference type="PROSITE" id="PS50894">
    <property type="entry name" value="HPT"/>
    <property type="match status" value="1"/>
</dbReference>
<evidence type="ECO:0000256" key="16">
    <source>
        <dbReference type="SAM" id="Phobius"/>
    </source>
</evidence>
<evidence type="ECO:0000256" key="12">
    <source>
        <dbReference type="ARBA" id="ARBA00023012"/>
    </source>
</evidence>
<dbReference type="CDD" id="cd17546">
    <property type="entry name" value="REC_hyHK_CKI1_RcsC-like"/>
    <property type="match status" value="1"/>
</dbReference>
<dbReference type="Gene3D" id="1.10.287.130">
    <property type="match status" value="1"/>
</dbReference>
<dbReference type="SUPFAM" id="SSF55785">
    <property type="entry name" value="PYP-like sensor domain (PAS domain)"/>
    <property type="match status" value="1"/>
</dbReference>
<feature type="signal peptide" evidence="17">
    <location>
        <begin position="1"/>
        <end position="20"/>
    </location>
</feature>
<dbReference type="InterPro" id="IPR000700">
    <property type="entry name" value="PAS-assoc_C"/>
</dbReference>
<dbReference type="Proteomes" id="UP000246375">
    <property type="component" value="Unassembled WGS sequence"/>
</dbReference>
<dbReference type="InterPro" id="IPR003661">
    <property type="entry name" value="HisK_dim/P_dom"/>
</dbReference>
<evidence type="ECO:0000313" key="22">
    <source>
        <dbReference type="EMBL" id="PXB40243.1"/>
    </source>
</evidence>
<dbReference type="Gene3D" id="1.20.120.160">
    <property type="entry name" value="HPT domain"/>
    <property type="match status" value="1"/>
</dbReference>
<keyword evidence="7" id="KW-0808">Transferase</keyword>
<dbReference type="InterPro" id="IPR008207">
    <property type="entry name" value="Sig_transdc_His_kin_Hpt_dom"/>
</dbReference>
<evidence type="ECO:0000256" key="8">
    <source>
        <dbReference type="ARBA" id="ARBA00022692"/>
    </source>
</evidence>
<protein>
    <recommendedName>
        <fullName evidence="3">histidine kinase</fullName>
        <ecNumber evidence="3">2.7.13.3</ecNumber>
    </recommendedName>
</protein>
<dbReference type="Pfam" id="PF00512">
    <property type="entry name" value="HisKA"/>
    <property type="match status" value="1"/>
</dbReference>
<evidence type="ECO:0000256" key="17">
    <source>
        <dbReference type="SAM" id="SignalP"/>
    </source>
</evidence>
<feature type="chain" id="PRO_5040863025" description="histidine kinase" evidence="17">
    <location>
        <begin position="21"/>
        <end position="1165"/>
    </location>
</feature>
<dbReference type="InterPro" id="IPR003594">
    <property type="entry name" value="HATPase_dom"/>
</dbReference>
<dbReference type="PANTHER" id="PTHR43047">
    <property type="entry name" value="TWO-COMPONENT HISTIDINE PROTEIN KINASE"/>
    <property type="match status" value="1"/>
</dbReference>
<keyword evidence="9 22" id="KW-0418">Kinase</keyword>
<feature type="domain" description="Histidine kinase" evidence="18">
    <location>
        <begin position="702"/>
        <end position="926"/>
    </location>
</feature>
<dbReference type="Pfam" id="PF00072">
    <property type="entry name" value="Response_reg"/>
    <property type="match status" value="1"/>
</dbReference>
<dbReference type="Gene3D" id="3.40.190.10">
    <property type="entry name" value="Periplasmic binding protein-like II"/>
    <property type="match status" value="4"/>
</dbReference>
<feature type="transmembrane region" description="Helical" evidence="16">
    <location>
        <begin position="513"/>
        <end position="534"/>
    </location>
</feature>
<dbReference type="InterPro" id="IPR005467">
    <property type="entry name" value="His_kinase_dom"/>
</dbReference>
<keyword evidence="13 16" id="KW-0472">Membrane</keyword>
<dbReference type="Pfam" id="PF00497">
    <property type="entry name" value="SBP_bac_3"/>
    <property type="match status" value="2"/>
</dbReference>
<dbReference type="Pfam" id="PF02518">
    <property type="entry name" value="HATPase_c"/>
    <property type="match status" value="1"/>
</dbReference>
<dbReference type="SUPFAM" id="SSF52172">
    <property type="entry name" value="CheY-like"/>
    <property type="match status" value="1"/>
</dbReference>
<dbReference type="AlphaFoldDB" id="A0A9X7L1Q1"/>
<evidence type="ECO:0000256" key="3">
    <source>
        <dbReference type="ARBA" id="ARBA00012438"/>
    </source>
</evidence>